<dbReference type="InterPro" id="IPR025649">
    <property type="entry name" value="DUF4360"/>
</dbReference>
<comment type="caution">
    <text evidence="2">The sequence shown here is derived from an EMBL/GenBank/DDBJ whole genome shotgun (WGS) entry which is preliminary data.</text>
</comment>
<feature type="chain" id="PRO_5019158662" description="Ubiquitin 3 binding protein But2 C-terminal domain-containing protein" evidence="1">
    <location>
        <begin position="23"/>
        <end position="229"/>
    </location>
</feature>
<name>A0A439D7W9_9PEZI</name>
<dbReference type="PANTHER" id="PTHR38847:SF1">
    <property type="entry name" value="PSEUDOURIDINE SYNTHASE RSUA_RLUA-LIKE DOMAIN-CONTAINING PROTEIN"/>
    <property type="match status" value="1"/>
</dbReference>
<dbReference type="AlphaFoldDB" id="A0A439D7W9"/>
<dbReference type="Pfam" id="PF14273">
    <property type="entry name" value="DUF4360"/>
    <property type="match status" value="1"/>
</dbReference>
<accession>A0A439D7W9</accession>
<feature type="signal peptide" evidence="1">
    <location>
        <begin position="1"/>
        <end position="22"/>
    </location>
</feature>
<dbReference type="EMBL" id="RYZI01000112">
    <property type="protein sequence ID" value="RWA10502.1"/>
    <property type="molecule type" value="Genomic_DNA"/>
</dbReference>
<evidence type="ECO:0000313" key="2">
    <source>
        <dbReference type="EMBL" id="RWA10502.1"/>
    </source>
</evidence>
<evidence type="ECO:0000256" key="1">
    <source>
        <dbReference type="SAM" id="SignalP"/>
    </source>
</evidence>
<organism evidence="2 3">
    <name type="scientific">Xylaria grammica</name>
    <dbReference type="NCBI Taxonomy" id="363999"/>
    <lineage>
        <taxon>Eukaryota</taxon>
        <taxon>Fungi</taxon>
        <taxon>Dikarya</taxon>
        <taxon>Ascomycota</taxon>
        <taxon>Pezizomycotina</taxon>
        <taxon>Sordariomycetes</taxon>
        <taxon>Xylariomycetidae</taxon>
        <taxon>Xylariales</taxon>
        <taxon>Xylariaceae</taxon>
        <taxon>Xylaria</taxon>
    </lineage>
</organism>
<dbReference type="STRING" id="363999.A0A439D7W9"/>
<evidence type="ECO:0008006" key="4">
    <source>
        <dbReference type="Google" id="ProtNLM"/>
    </source>
</evidence>
<dbReference type="Proteomes" id="UP000286045">
    <property type="component" value="Unassembled WGS sequence"/>
</dbReference>
<keyword evidence="1" id="KW-0732">Signal</keyword>
<gene>
    <name evidence="2" type="ORF">EKO27_g4605</name>
</gene>
<reference evidence="2 3" key="1">
    <citation type="submission" date="2018-12" db="EMBL/GenBank/DDBJ databases">
        <title>Draft genome sequence of Xylaria grammica IHI A82.</title>
        <authorList>
            <person name="Buettner E."/>
            <person name="Kellner H."/>
        </authorList>
    </citation>
    <scope>NUCLEOTIDE SEQUENCE [LARGE SCALE GENOMIC DNA]</scope>
    <source>
        <strain evidence="2 3">IHI A82</strain>
    </source>
</reference>
<keyword evidence="3" id="KW-1185">Reference proteome</keyword>
<dbReference type="PANTHER" id="PTHR38847">
    <property type="match status" value="1"/>
</dbReference>
<evidence type="ECO:0000313" key="3">
    <source>
        <dbReference type="Proteomes" id="UP000286045"/>
    </source>
</evidence>
<protein>
    <recommendedName>
        <fullName evidence="4">Ubiquitin 3 binding protein But2 C-terminal domain-containing protein</fullName>
    </recommendedName>
</protein>
<proteinExistence type="predicted"/>
<sequence>MHLPSFTSLVTFFAPFTSIAIAASIPLSTRDPATQPQITSLSYSGNGCPSSSPAVERTGAGFSDIGFRLNSFEASLPGIETSNTNCQVHLQATGCTSGWQVGIQSATIKGHLILDPSASITWYLTSYWSENAAVTFTVNIRLTDVCGFQNTISGTISNTGSSRLDQDIARSATAGAVAWSPCARGDGFLGILNVNFRVSLDAPGKQYGYFGKDSNTATAESWSYVWRQC</sequence>